<evidence type="ECO:0000259" key="2">
    <source>
        <dbReference type="SMART" id="SM00418"/>
    </source>
</evidence>
<evidence type="ECO:0000259" key="1">
    <source>
        <dbReference type="SMART" id="SM00347"/>
    </source>
</evidence>
<accession>Q5YVF1</accession>
<dbReference type="Pfam" id="PF01047">
    <property type="entry name" value="MarR"/>
    <property type="match status" value="1"/>
</dbReference>
<dbReference type="InterPro" id="IPR036388">
    <property type="entry name" value="WH-like_DNA-bd_sf"/>
</dbReference>
<dbReference type="HOGENOM" id="CLU_083287_15_0_11"/>
<feature type="domain" description="HTH arsR-type" evidence="2">
    <location>
        <begin position="32"/>
        <end position="109"/>
    </location>
</feature>
<dbReference type="InterPro" id="IPR000835">
    <property type="entry name" value="HTH_MarR-typ"/>
</dbReference>
<dbReference type="KEGG" id="nfa:NFA_29930"/>
<dbReference type="InterPro" id="IPR001845">
    <property type="entry name" value="HTH_ArsR_DNA-bd_dom"/>
</dbReference>
<organism evidence="3 4">
    <name type="scientific">Nocardia farcinica (strain IFM 10152)</name>
    <dbReference type="NCBI Taxonomy" id="247156"/>
    <lineage>
        <taxon>Bacteria</taxon>
        <taxon>Bacillati</taxon>
        <taxon>Actinomycetota</taxon>
        <taxon>Actinomycetes</taxon>
        <taxon>Mycobacteriales</taxon>
        <taxon>Nocardiaceae</taxon>
        <taxon>Nocardia</taxon>
    </lineage>
</organism>
<name>Q5YVF1_NOCFA</name>
<proteinExistence type="predicted"/>
<keyword evidence="4" id="KW-1185">Reference proteome</keyword>
<dbReference type="AlphaFoldDB" id="Q5YVF1"/>
<dbReference type="EMBL" id="AP006618">
    <property type="protein sequence ID" value="BAD57840.1"/>
    <property type="molecule type" value="Genomic_DNA"/>
</dbReference>
<dbReference type="InterPro" id="IPR036390">
    <property type="entry name" value="WH_DNA-bd_sf"/>
</dbReference>
<evidence type="ECO:0000313" key="3">
    <source>
        <dbReference type="EMBL" id="BAD57840.1"/>
    </source>
</evidence>
<dbReference type="SMART" id="SM00418">
    <property type="entry name" value="HTH_ARSR"/>
    <property type="match status" value="1"/>
</dbReference>
<dbReference type="SMART" id="SM00347">
    <property type="entry name" value="HTH_MARR"/>
    <property type="match status" value="1"/>
</dbReference>
<dbReference type="STRING" id="247156.NFA_29930"/>
<dbReference type="SUPFAM" id="SSF46785">
    <property type="entry name" value="Winged helix' DNA-binding domain"/>
    <property type="match status" value="1"/>
</dbReference>
<sequence length="161" mass="18152">MTDKMDKPTDAVEFETMLLGRHSLAGLSRRGGLLDRSHYIVLRRLRAQGPMSVGELSDAFGLDTSTVHRQTTAMLGADLIERIPDPAGGMARKFRITAEGARRMDQVRERNVRGLERVLASWPAADVAAFAAYLRRFNTDIERLDERPWPRPPAAQQEPRR</sequence>
<gene>
    <name evidence="3" type="ordered locus">NFA_29930</name>
</gene>
<dbReference type="Proteomes" id="UP000006820">
    <property type="component" value="Chromosome"/>
</dbReference>
<dbReference type="eggNOG" id="COG1846">
    <property type="taxonomic scope" value="Bacteria"/>
</dbReference>
<dbReference type="Gene3D" id="1.10.10.10">
    <property type="entry name" value="Winged helix-like DNA-binding domain superfamily/Winged helix DNA-binding domain"/>
    <property type="match status" value="1"/>
</dbReference>
<reference evidence="3 4" key="1">
    <citation type="journal article" date="2004" name="Proc. Natl. Acad. Sci. U.S.A.">
        <title>The complete genomic sequence of Nocardia farcinica IFM 10152.</title>
        <authorList>
            <person name="Ishikawa J."/>
            <person name="Yamashita A."/>
            <person name="Mikami Y."/>
            <person name="Hoshino Y."/>
            <person name="Kurita H."/>
            <person name="Hotta K."/>
            <person name="Shiba T."/>
            <person name="Hattori M."/>
        </authorList>
    </citation>
    <scope>NUCLEOTIDE SEQUENCE [LARGE SCALE GENOMIC DNA]</scope>
    <source>
        <strain evidence="3 4">IFM 10152</strain>
    </source>
</reference>
<protein>
    <submittedName>
        <fullName evidence="3">Putative transcriptional regulator</fullName>
    </submittedName>
</protein>
<feature type="domain" description="HTH marR-type" evidence="1">
    <location>
        <begin position="25"/>
        <end position="127"/>
    </location>
</feature>
<dbReference type="GO" id="GO:0003700">
    <property type="term" value="F:DNA-binding transcription factor activity"/>
    <property type="evidence" value="ECO:0007669"/>
    <property type="project" value="InterPro"/>
</dbReference>
<evidence type="ECO:0000313" key="4">
    <source>
        <dbReference type="Proteomes" id="UP000006820"/>
    </source>
</evidence>